<evidence type="ECO:0000313" key="6">
    <source>
        <dbReference type="Proteomes" id="UP000537862"/>
    </source>
</evidence>
<dbReference type="InterPro" id="IPR020904">
    <property type="entry name" value="Sc_DH/Rdtase_CS"/>
</dbReference>
<dbReference type="PANTHER" id="PTHR44085">
    <property type="entry name" value="SEPIAPTERIN REDUCTASE"/>
    <property type="match status" value="1"/>
</dbReference>
<accession>A0A849P4G8</accession>
<dbReference type="PRINTS" id="PR00081">
    <property type="entry name" value="GDHRDH"/>
</dbReference>
<keyword evidence="4" id="KW-0560">Oxidoreductase</keyword>
<evidence type="ECO:0000256" key="3">
    <source>
        <dbReference type="ARBA" id="ARBA00022857"/>
    </source>
</evidence>
<dbReference type="Gene3D" id="3.40.50.720">
    <property type="entry name" value="NAD(P)-binding Rossmann-like Domain"/>
    <property type="match status" value="1"/>
</dbReference>
<gene>
    <name evidence="5" type="ORF">HKX39_03480</name>
</gene>
<dbReference type="PANTHER" id="PTHR44085:SF2">
    <property type="entry name" value="SEPIAPTERIN REDUCTASE"/>
    <property type="match status" value="1"/>
</dbReference>
<evidence type="ECO:0000256" key="4">
    <source>
        <dbReference type="ARBA" id="ARBA00023002"/>
    </source>
</evidence>
<dbReference type="GO" id="GO:0006729">
    <property type="term" value="P:tetrahydrobiopterin biosynthetic process"/>
    <property type="evidence" value="ECO:0007669"/>
    <property type="project" value="TreeGrafter"/>
</dbReference>
<dbReference type="SUPFAM" id="SSF51735">
    <property type="entry name" value="NAD(P)-binding Rossmann-fold domains"/>
    <property type="match status" value="1"/>
</dbReference>
<keyword evidence="6" id="KW-1185">Reference proteome</keyword>
<keyword evidence="3" id="KW-0521">NADP</keyword>
<protein>
    <submittedName>
        <fullName evidence="5">SDR family NAD(P)-dependent oxidoreductase</fullName>
    </submittedName>
</protein>
<dbReference type="RefSeq" id="WP_171679935.1">
    <property type="nucleotide sequence ID" value="NZ_JABGBN010000002.1"/>
</dbReference>
<comment type="caution">
    <text evidence="5">The sequence shown here is derived from an EMBL/GenBank/DDBJ whole genome shotgun (WGS) entry which is preliminary data.</text>
</comment>
<dbReference type="InterPro" id="IPR051721">
    <property type="entry name" value="Biopterin_syn/organic_redct"/>
</dbReference>
<dbReference type="InterPro" id="IPR002347">
    <property type="entry name" value="SDR_fam"/>
</dbReference>
<evidence type="ECO:0000256" key="1">
    <source>
        <dbReference type="ARBA" id="ARBA00004496"/>
    </source>
</evidence>
<name>A0A849P4G8_9BURK</name>
<dbReference type="InterPro" id="IPR036291">
    <property type="entry name" value="NAD(P)-bd_dom_sf"/>
</dbReference>
<dbReference type="Pfam" id="PF00106">
    <property type="entry name" value="adh_short"/>
    <property type="match status" value="1"/>
</dbReference>
<reference evidence="5 6" key="1">
    <citation type="submission" date="2020-05" db="EMBL/GenBank/DDBJ databases">
        <authorList>
            <person name="Niu N."/>
        </authorList>
    </citation>
    <scope>NUCLEOTIDE SEQUENCE [LARGE SCALE GENOMIC DNA]</scope>
    <source>
        <strain evidence="5 6">3340-03</strain>
    </source>
</reference>
<dbReference type="Proteomes" id="UP000537862">
    <property type="component" value="Unassembled WGS sequence"/>
</dbReference>
<dbReference type="EMBL" id="JABGBN010000002">
    <property type="protein sequence ID" value="NOL51234.1"/>
    <property type="molecule type" value="Genomic_DNA"/>
</dbReference>
<dbReference type="PROSITE" id="PS00061">
    <property type="entry name" value="ADH_SHORT"/>
    <property type="match status" value="1"/>
</dbReference>
<organism evidence="5 6">
    <name type="scientific">Pelistega suis</name>
    <dbReference type="NCBI Taxonomy" id="1631957"/>
    <lineage>
        <taxon>Bacteria</taxon>
        <taxon>Pseudomonadati</taxon>
        <taxon>Pseudomonadota</taxon>
        <taxon>Betaproteobacteria</taxon>
        <taxon>Burkholderiales</taxon>
        <taxon>Alcaligenaceae</taxon>
        <taxon>Pelistega</taxon>
    </lineage>
</organism>
<dbReference type="GO" id="GO:0004757">
    <property type="term" value="F:sepiapterin reductase (NADP+) activity"/>
    <property type="evidence" value="ECO:0007669"/>
    <property type="project" value="TreeGrafter"/>
</dbReference>
<comment type="subcellular location">
    <subcellularLocation>
        <location evidence="1">Cytoplasm</location>
    </subcellularLocation>
</comment>
<dbReference type="GO" id="GO:0005737">
    <property type="term" value="C:cytoplasm"/>
    <property type="evidence" value="ECO:0007669"/>
    <property type="project" value="UniProtKB-SubCell"/>
</dbReference>
<evidence type="ECO:0000313" key="5">
    <source>
        <dbReference type="EMBL" id="NOL51234.1"/>
    </source>
</evidence>
<sequence length="251" mass="27177">MKTIAMVTGASKGLGLALAEQLARECDTLITVARQRHVHSVSDIASHSACQHIHYAADLSDMAQVTALCKKLNTILQTPVQRYLLINNAGTLGPVAQYHGLESSLSAQIAQTFNLNIAAVITLTSHFLTLCEQHNNAKVQVINISSGAARNAYPGWGVYCASKAALDRYSEVAQLEAPFAQIVSLAPGVIDTDMQANIRSSNEKDFPNLQRFKDLHANQALSSTTETAQKILAYSQRADFGQQTLSDIRLI</sequence>
<proteinExistence type="predicted"/>
<dbReference type="AlphaFoldDB" id="A0A849P4G8"/>
<evidence type="ECO:0000256" key="2">
    <source>
        <dbReference type="ARBA" id="ARBA00022490"/>
    </source>
</evidence>
<keyword evidence="2" id="KW-0963">Cytoplasm</keyword>